<reference evidence="1 2" key="1">
    <citation type="journal article" date="2020" name="ISME J.">
        <title>Comparative genomics reveals insights into cyanobacterial evolution and habitat adaptation.</title>
        <authorList>
            <person name="Chen M.Y."/>
            <person name="Teng W.K."/>
            <person name="Zhao L."/>
            <person name="Hu C.X."/>
            <person name="Zhou Y.K."/>
            <person name="Han B.P."/>
            <person name="Song L.R."/>
            <person name="Shu W.S."/>
        </authorList>
    </citation>
    <scope>NUCLEOTIDE SEQUENCE [LARGE SCALE GENOMIC DNA]</scope>
    <source>
        <strain evidence="1 2">FACHB-288</strain>
    </source>
</reference>
<dbReference type="Proteomes" id="UP000658514">
    <property type="component" value="Unassembled WGS sequence"/>
</dbReference>
<keyword evidence="2" id="KW-1185">Reference proteome</keyword>
<name>A0ABR8AKX1_9CYAN</name>
<evidence type="ECO:0000313" key="2">
    <source>
        <dbReference type="Proteomes" id="UP000658514"/>
    </source>
</evidence>
<protein>
    <submittedName>
        <fullName evidence="1">Uncharacterized protein</fullName>
    </submittedName>
</protein>
<dbReference type="EMBL" id="JACJQH010000100">
    <property type="protein sequence ID" value="MBD2200626.1"/>
    <property type="molecule type" value="Genomic_DNA"/>
</dbReference>
<gene>
    <name evidence="1" type="ORF">H6G24_35145</name>
</gene>
<organism evidence="1 2">
    <name type="scientific">Calothrix parietina FACHB-288</name>
    <dbReference type="NCBI Taxonomy" id="2692896"/>
    <lineage>
        <taxon>Bacteria</taxon>
        <taxon>Bacillati</taxon>
        <taxon>Cyanobacteriota</taxon>
        <taxon>Cyanophyceae</taxon>
        <taxon>Nostocales</taxon>
        <taxon>Calotrichaceae</taxon>
        <taxon>Calothrix</taxon>
    </lineage>
</organism>
<evidence type="ECO:0000313" key="1">
    <source>
        <dbReference type="EMBL" id="MBD2200626.1"/>
    </source>
</evidence>
<proteinExistence type="predicted"/>
<comment type="caution">
    <text evidence="1">The sequence shown here is derived from an EMBL/GenBank/DDBJ whole genome shotgun (WGS) entry which is preliminary data.</text>
</comment>
<dbReference type="RefSeq" id="WP_190551755.1">
    <property type="nucleotide sequence ID" value="NZ_CAWPNO010000003.1"/>
</dbReference>
<accession>A0ABR8AKX1</accession>
<sequence length="116" mass="13199">MNRKFIGSQSEVKGGKVLQLKGSCSVEEVLTRQQAALRLKPQISERQLRTYLDLASLYLPSFAEFRDEENGGLNRHVKLTNWHLPVLQQIRTCVLLKGLIKTAVELKQHPEKFTGV</sequence>